<name>A0A2S1SKG4_9FLAO</name>
<dbReference type="AlphaFoldDB" id="A0A2S1SKG4"/>
<accession>A0A2S1SKG4</accession>
<sequence length="138" mass="16351">MKPPDVTCNVKFAKSNFNFMKYLKFEIPESHPENAKPKFLEQFFGKVARKIFPVANPDFEGKIADVKFWMVEYDDENGAPEREIGLNSHQEVVLKMPYKDNYGYWTDNNLLFDDFRKSFSCIEIDSELFEQQWRGFNP</sequence>
<evidence type="ECO:0000313" key="1">
    <source>
        <dbReference type="EMBL" id="AWI26914.1"/>
    </source>
</evidence>
<reference evidence="1 2" key="1">
    <citation type="submission" date="2018-05" db="EMBL/GenBank/DDBJ databases">
        <title>Genome sequencing of Flavobacterium sp. HYN0049.</title>
        <authorList>
            <person name="Yi H."/>
            <person name="Baek C."/>
        </authorList>
    </citation>
    <scope>NUCLEOTIDE SEQUENCE [LARGE SCALE GENOMIC DNA]</scope>
    <source>
        <strain evidence="1 2">HYN0049</strain>
    </source>
</reference>
<dbReference type="KEGG" id="fpal:HYN49_13930"/>
<evidence type="ECO:0000313" key="2">
    <source>
        <dbReference type="Proteomes" id="UP000244937"/>
    </source>
</evidence>
<organism evidence="1 2">
    <name type="scientific">Flavobacterium pallidum</name>
    <dbReference type="NCBI Taxonomy" id="2172098"/>
    <lineage>
        <taxon>Bacteria</taxon>
        <taxon>Pseudomonadati</taxon>
        <taxon>Bacteroidota</taxon>
        <taxon>Flavobacteriia</taxon>
        <taxon>Flavobacteriales</taxon>
        <taxon>Flavobacteriaceae</taxon>
        <taxon>Flavobacterium</taxon>
    </lineage>
</organism>
<dbReference type="EMBL" id="CP029187">
    <property type="protein sequence ID" value="AWI26914.1"/>
    <property type="molecule type" value="Genomic_DNA"/>
</dbReference>
<gene>
    <name evidence="1" type="ORF">HYN49_13930</name>
</gene>
<proteinExistence type="predicted"/>
<protein>
    <submittedName>
        <fullName evidence="1">Uncharacterized protein</fullName>
    </submittedName>
</protein>
<dbReference type="Proteomes" id="UP000244937">
    <property type="component" value="Chromosome"/>
</dbReference>
<keyword evidence="2" id="KW-1185">Reference proteome</keyword>